<dbReference type="InterPro" id="IPR007344">
    <property type="entry name" value="GrpB/CoaE"/>
</dbReference>
<organism evidence="1 2">
    <name type="scientific">Chroococcidiopsis thermalis (strain PCC 7203)</name>
    <dbReference type="NCBI Taxonomy" id="251229"/>
    <lineage>
        <taxon>Bacteria</taxon>
        <taxon>Bacillati</taxon>
        <taxon>Cyanobacteriota</taxon>
        <taxon>Cyanophyceae</taxon>
        <taxon>Chroococcidiopsidales</taxon>
        <taxon>Chroococcidiopsidaceae</taxon>
        <taxon>Chroococcidiopsis</taxon>
    </lineage>
</organism>
<dbReference type="HOGENOM" id="CLU_086407_4_1_3"/>
<evidence type="ECO:0008006" key="3">
    <source>
        <dbReference type="Google" id="ProtNLM"/>
    </source>
</evidence>
<dbReference type="SUPFAM" id="SSF81301">
    <property type="entry name" value="Nucleotidyltransferase"/>
    <property type="match status" value="1"/>
</dbReference>
<reference evidence="1 2" key="1">
    <citation type="submission" date="2012-06" db="EMBL/GenBank/DDBJ databases">
        <title>Finished chromosome of genome of Chroococcidiopsis thermalis PCC 7203.</title>
        <authorList>
            <consortium name="US DOE Joint Genome Institute"/>
            <person name="Gugger M."/>
            <person name="Coursin T."/>
            <person name="Rippka R."/>
            <person name="Tandeau De Marsac N."/>
            <person name="Huntemann M."/>
            <person name="Wei C.-L."/>
            <person name="Han J."/>
            <person name="Detter J.C."/>
            <person name="Han C."/>
            <person name="Tapia R."/>
            <person name="Davenport K."/>
            <person name="Daligault H."/>
            <person name="Erkkila T."/>
            <person name="Gu W."/>
            <person name="Munk A.C.C."/>
            <person name="Teshima H."/>
            <person name="Xu Y."/>
            <person name="Chain P."/>
            <person name="Chen A."/>
            <person name="Krypides N."/>
            <person name="Mavromatis K."/>
            <person name="Markowitz V."/>
            <person name="Szeto E."/>
            <person name="Ivanova N."/>
            <person name="Mikhailova N."/>
            <person name="Ovchinnikova G."/>
            <person name="Pagani I."/>
            <person name="Pati A."/>
            <person name="Goodwin L."/>
            <person name="Peters L."/>
            <person name="Pitluck S."/>
            <person name="Woyke T."/>
            <person name="Kerfeld C."/>
        </authorList>
    </citation>
    <scope>NUCLEOTIDE SEQUENCE [LARGE SCALE GENOMIC DNA]</scope>
    <source>
        <strain evidence="1 2">PCC 7203</strain>
    </source>
</reference>
<evidence type="ECO:0000313" key="2">
    <source>
        <dbReference type="Proteomes" id="UP000010384"/>
    </source>
</evidence>
<dbReference type="Gene3D" id="3.30.460.10">
    <property type="entry name" value="Beta Polymerase, domain 2"/>
    <property type="match status" value="1"/>
</dbReference>
<dbReference type="OrthoDB" id="9799092at2"/>
<accession>K9U9A9</accession>
<protein>
    <recommendedName>
        <fullName evidence="3">GrpB family protein</fullName>
    </recommendedName>
</protein>
<dbReference type="PATRIC" id="fig|251229.3.peg.6377"/>
<dbReference type="PANTHER" id="PTHR34822:SF1">
    <property type="entry name" value="GRPB FAMILY PROTEIN"/>
    <property type="match status" value="1"/>
</dbReference>
<dbReference type="Pfam" id="PF04229">
    <property type="entry name" value="GrpB"/>
    <property type="match status" value="1"/>
</dbReference>
<keyword evidence="2" id="KW-1185">Reference proteome</keyword>
<dbReference type="InParanoid" id="K9U9A9"/>
<sequence>MDNIVIVEYDRQWVELFEQEAIYLRNLLGKASILRIEHFGSTAIPGMPAKPIIDMLVEIPSFDRIQQEALPKLVDAGYEYLWRSDRPPGHMMFVKRSRSNGKRTHHIHMATAGHTLWERLYFRDYLCSHPAEAARYAQLKRDLAAQFSGDREAYTNGKSEYVNLITTKAKLDATNS</sequence>
<dbReference type="Proteomes" id="UP000010384">
    <property type="component" value="Chromosome"/>
</dbReference>
<name>K9U9A9_CHRTP</name>
<dbReference type="eggNOG" id="COG2320">
    <property type="taxonomic scope" value="Bacteria"/>
</dbReference>
<proteinExistence type="predicted"/>
<dbReference type="InterPro" id="IPR043519">
    <property type="entry name" value="NT_sf"/>
</dbReference>
<dbReference type="KEGG" id="cthe:Chro_5457"/>
<dbReference type="EMBL" id="CP003597">
    <property type="protein sequence ID" value="AFY90819.1"/>
    <property type="molecule type" value="Genomic_DNA"/>
</dbReference>
<gene>
    <name evidence="1" type="ORF">Chro_5457</name>
</gene>
<dbReference type="AlphaFoldDB" id="K9U9A9"/>
<dbReference type="STRING" id="251229.Chro_5457"/>
<dbReference type="PANTHER" id="PTHR34822">
    <property type="entry name" value="GRPB DOMAIN PROTEIN (AFU_ORTHOLOGUE AFUA_1G01530)"/>
    <property type="match status" value="1"/>
</dbReference>
<dbReference type="RefSeq" id="WP_015157356.1">
    <property type="nucleotide sequence ID" value="NC_019695.1"/>
</dbReference>
<evidence type="ECO:0000313" key="1">
    <source>
        <dbReference type="EMBL" id="AFY90819.1"/>
    </source>
</evidence>